<gene>
    <name evidence="1" type="ORF">NCTC8129_02855</name>
</gene>
<dbReference type="EMBL" id="UGIF01000002">
    <property type="protein sequence ID" value="STP30604.1"/>
    <property type="molecule type" value="Genomic_DNA"/>
</dbReference>
<reference evidence="1 2" key="1">
    <citation type="submission" date="2018-06" db="EMBL/GenBank/DDBJ databases">
        <authorList>
            <consortium name="Pathogen Informatics"/>
            <person name="Doyle S."/>
        </authorList>
    </citation>
    <scope>NUCLEOTIDE SEQUENCE [LARGE SCALE GENOMIC DNA]</scope>
    <source>
        <strain evidence="1 2">NCTC8129</strain>
    </source>
</reference>
<name>A0A377KQG2_9ENTE</name>
<evidence type="ECO:0000313" key="1">
    <source>
        <dbReference type="EMBL" id="STP30604.1"/>
    </source>
</evidence>
<evidence type="ECO:0000313" key="2">
    <source>
        <dbReference type="Proteomes" id="UP000254070"/>
    </source>
</evidence>
<dbReference type="Proteomes" id="UP000254070">
    <property type="component" value="Unassembled WGS sequence"/>
</dbReference>
<accession>A0A377KQG2</accession>
<proteinExistence type="predicted"/>
<protein>
    <submittedName>
        <fullName evidence="1">Uncharacterized protein</fullName>
    </submittedName>
</protein>
<dbReference type="AlphaFoldDB" id="A0A377KQG2"/>
<sequence>MLTNEQRAHDLAIATLPFVRDIVKSQIIEGKDAKFDAYFEYIKLYNQFLSAVSEDFKN</sequence>
<organism evidence="1 2">
    <name type="scientific">Enterococcus durans</name>
    <dbReference type="NCBI Taxonomy" id="53345"/>
    <lineage>
        <taxon>Bacteria</taxon>
        <taxon>Bacillati</taxon>
        <taxon>Bacillota</taxon>
        <taxon>Bacilli</taxon>
        <taxon>Lactobacillales</taxon>
        <taxon>Enterococcaceae</taxon>
        <taxon>Enterococcus</taxon>
    </lineage>
</organism>
<dbReference type="RefSeq" id="WP_002318887.1">
    <property type="nucleotide sequence ID" value="NZ_CABGJE010000036.1"/>
</dbReference>